<keyword evidence="5" id="KW-0175">Coiled coil</keyword>
<evidence type="ECO:0000256" key="3">
    <source>
        <dbReference type="ARBA" id="ARBA00022833"/>
    </source>
</evidence>
<evidence type="ECO:0000256" key="6">
    <source>
        <dbReference type="SAM" id="MobiDB-lite"/>
    </source>
</evidence>
<dbReference type="EMBL" id="BKCP01006959">
    <property type="protein sequence ID" value="GER44426.1"/>
    <property type="molecule type" value="Genomic_DNA"/>
</dbReference>
<feature type="region of interest" description="Disordered" evidence="6">
    <location>
        <begin position="288"/>
        <end position="333"/>
    </location>
</feature>
<evidence type="ECO:0000256" key="1">
    <source>
        <dbReference type="ARBA" id="ARBA00022723"/>
    </source>
</evidence>
<accession>A0A5A7QHG7</accession>
<sequence>MSSASSFSSPGNLFCYCGLTAQLRTSKTPTNPGKKFHGCKNWQDGGCKFFKWEDEPDSSNNQILANEMIELRNKMLLLEAENKKIMESVELQFHHAQDIYVEEFSKIRQNIWKLEVFVAATWVLFIIFKVAMCIYRWKKTTNGGVLLATSLNISFSLESLTVRQLSSLGRAGAGKARAGGAANLNHFVRAEACGAAGLKHFVGAGAIAVEATGATGSNRDNLEAENGGDAGVLGLYDVARGVDKLADFMSRSAVFNYRKNTRLKSSGGIDARVTTTLSAPLSLRLRHPHQPALSSPHSGHRCPPVHTHTQSPPTTTMTTAGSRRLSQPSTFFPPPVSIPPSPDPPQHSATAVVSILTGVESKDLFPGSYRKEVFPARRDTLASRDTTRESRDDSRVATHSAHCFCPFFGPLRRFLGSANGNSRYHGLGSSSSILDRHNLPPENTNQIRISHTCMTTQSVPADESGSVAATWNDSGMVFQRKEGQDRADERWQPTRGGSRQEATAVEKGVRMVTTEVVY</sequence>
<evidence type="ECO:0000313" key="9">
    <source>
        <dbReference type="Proteomes" id="UP000325081"/>
    </source>
</evidence>
<evidence type="ECO:0000259" key="7">
    <source>
        <dbReference type="PROSITE" id="PS51999"/>
    </source>
</evidence>
<dbReference type="PANTHER" id="PTHR33248">
    <property type="entry name" value="ZINC ION-BINDING PROTEIN"/>
    <property type="match status" value="1"/>
</dbReference>
<reference evidence="9" key="1">
    <citation type="journal article" date="2019" name="Curr. Biol.">
        <title>Genome Sequence of Striga asiatica Provides Insight into the Evolution of Plant Parasitism.</title>
        <authorList>
            <person name="Yoshida S."/>
            <person name="Kim S."/>
            <person name="Wafula E.K."/>
            <person name="Tanskanen J."/>
            <person name="Kim Y.M."/>
            <person name="Honaas L."/>
            <person name="Yang Z."/>
            <person name="Spallek T."/>
            <person name="Conn C.E."/>
            <person name="Ichihashi Y."/>
            <person name="Cheong K."/>
            <person name="Cui S."/>
            <person name="Der J.P."/>
            <person name="Gundlach H."/>
            <person name="Jiao Y."/>
            <person name="Hori C."/>
            <person name="Ishida J.K."/>
            <person name="Kasahara H."/>
            <person name="Kiba T."/>
            <person name="Kim M.S."/>
            <person name="Koo N."/>
            <person name="Laohavisit A."/>
            <person name="Lee Y.H."/>
            <person name="Lumba S."/>
            <person name="McCourt P."/>
            <person name="Mortimer J.C."/>
            <person name="Mutuku J.M."/>
            <person name="Nomura T."/>
            <person name="Sasaki-Sekimoto Y."/>
            <person name="Seto Y."/>
            <person name="Wang Y."/>
            <person name="Wakatake T."/>
            <person name="Sakakibara H."/>
            <person name="Demura T."/>
            <person name="Yamaguchi S."/>
            <person name="Yoneyama K."/>
            <person name="Manabe R.I."/>
            <person name="Nelson D.C."/>
            <person name="Schulman A.H."/>
            <person name="Timko M.P."/>
            <person name="dePamphilis C.W."/>
            <person name="Choi D."/>
            <person name="Shirasu K."/>
        </authorList>
    </citation>
    <scope>NUCLEOTIDE SEQUENCE [LARGE SCALE GENOMIC DNA]</scope>
    <source>
        <strain evidence="9">cv. UVA1</strain>
    </source>
</reference>
<evidence type="ECO:0000256" key="4">
    <source>
        <dbReference type="PROSITE-ProRule" id="PRU01343"/>
    </source>
</evidence>
<keyword evidence="2 4" id="KW-0863">Zinc-finger</keyword>
<gene>
    <name evidence="8" type="ORF">STAS_21330</name>
</gene>
<feature type="coiled-coil region" evidence="5">
    <location>
        <begin position="61"/>
        <end position="88"/>
    </location>
</feature>
<proteinExistence type="predicted"/>
<dbReference type="Proteomes" id="UP000325081">
    <property type="component" value="Unassembled WGS sequence"/>
</dbReference>
<protein>
    <submittedName>
        <fullName evidence="8">GRF zinc finger containing protein</fullName>
    </submittedName>
</protein>
<keyword evidence="9" id="KW-1185">Reference proteome</keyword>
<keyword evidence="1" id="KW-0479">Metal-binding</keyword>
<feature type="compositionally biased region" description="Low complexity" evidence="6">
    <location>
        <begin position="304"/>
        <end position="319"/>
    </location>
</feature>
<evidence type="ECO:0000256" key="2">
    <source>
        <dbReference type="ARBA" id="ARBA00022771"/>
    </source>
</evidence>
<dbReference type="OrthoDB" id="2822301at2759"/>
<dbReference type="Pfam" id="PF06839">
    <property type="entry name" value="Zn_ribbon_GRF"/>
    <property type="match status" value="1"/>
</dbReference>
<evidence type="ECO:0000256" key="5">
    <source>
        <dbReference type="SAM" id="Coils"/>
    </source>
</evidence>
<dbReference type="PROSITE" id="PS51999">
    <property type="entry name" value="ZF_GRF"/>
    <property type="match status" value="1"/>
</dbReference>
<feature type="domain" description="GRF-type" evidence="7">
    <location>
        <begin position="15"/>
        <end position="56"/>
    </location>
</feature>
<organism evidence="8 9">
    <name type="scientific">Striga asiatica</name>
    <name type="common">Asiatic witchweed</name>
    <name type="synonym">Buchnera asiatica</name>
    <dbReference type="NCBI Taxonomy" id="4170"/>
    <lineage>
        <taxon>Eukaryota</taxon>
        <taxon>Viridiplantae</taxon>
        <taxon>Streptophyta</taxon>
        <taxon>Embryophyta</taxon>
        <taxon>Tracheophyta</taxon>
        <taxon>Spermatophyta</taxon>
        <taxon>Magnoliopsida</taxon>
        <taxon>eudicotyledons</taxon>
        <taxon>Gunneridae</taxon>
        <taxon>Pentapetalae</taxon>
        <taxon>asterids</taxon>
        <taxon>lamiids</taxon>
        <taxon>Lamiales</taxon>
        <taxon>Orobanchaceae</taxon>
        <taxon>Buchnereae</taxon>
        <taxon>Striga</taxon>
    </lineage>
</organism>
<comment type="caution">
    <text evidence="8">The sequence shown here is derived from an EMBL/GenBank/DDBJ whole genome shotgun (WGS) entry which is preliminary data.</text>
</comment>
<dbReference type="AlphaFoldDB" id="A0A5A7QHG7"/>
<keyword evidence="3" id="KW-0862">Zinc</keyword>
<dbReference type="GO" id="GO:0008270">
    <property type="term" value="F:zinc ion binding"/>
    <property type="evidence" value="ECO:0007669"/>
    <property type="project" value="UniProtKB-KW"/>
</dbReference>
<dbReference type="InterPro" id="IPR010666">
    <property type="entry name" value="Znf_GRF"/>
</dbReference>
<name>A0A5A7QHG7_STRAF</name>
<evidence type="ECO:0000313" key="8">
    <source>
        <dbReference type="EMBL" id="GER44426.1"/>
    </source>
</evidence>